<evidence type="ECO:0000313" key="3">
    <source>
        <dbReference type="EMBL" id="WCL55164.1"/>
    </source>
</evidence>
<evidence type="ECO:0000313" key="4">
    <source>
        <dbReference type="Proteomes" id="UP001217500"/>
    </source>
</evidence>
<evidence type="ECO:0000256" key="1">
    <source>
        <dbReference type="SAM" id="MobiDB-lite"/>
    </source>
</evidence>
<evidence type="ECO:0000256" key="2">
    <source>
        <dbReference type="SAM" id="SignalP"/>
    </source>
</evidence>
<gene>
    <name evidence="3" type="ORF">PH603_05250</name>
</gene>
<dbReference type="Pfam" id="PF11306">
    <property type="entry name" value="DUF3108"/>
    <property type="match status" value="1"/>
</dbReference>
<dbReference type="EMBL" id="CP116805">
    <property type="protein sequence ID" value="WCL55164.1"/>
    <property type="molecule type" value="Genomic_DNA"/>
</dbReference>
<organism evidence="3 4">
    <name type="scientific">Gimibacter soli</name>
    <dbReference type="NCBI Taxonomy" id="3024400"/>
    <lineage>
        <taxon>Bacteria</taxon>
        <taxon>Pseudomonadati</taxon>
        <taxon>Pseudomonadota</taxon>
        <taxon>Alphaproteobacteria</taxon>
        <taxon>Kordiimonadales</taxon>
        <taxon>Temperatibacteraceae</taxon>
        <taxon>Gimibacter</taxon>
    </lineage>
</organism>
<dbReference type="KEGG" id="gso:PH603_05250"/>
<accession>A0AAE9XX57</accession>
<feature type="signal peptide" evidence="2">
    <location>
        <begin position="1"/>
        <end position="25"/>
    </location>
</feature>
<keyword evidence="2" id="KW-0732">Signal</keyword>
<feature type="region of interest" description="Disordered" evidence="1">
    <location>
        <begin position="218"/>
        <end position="249"/>
    </location>
</feature>
<reference evidence="3" key="1">
    <citation type="submission" date="2023-01" db="EMBL/GenBank/DDBJ databases">
        <title>The genome sequence of Kordiimonadaceae bacterium 6D33.</title>
        <authorList>
            <person name="Liu Y."/>
        </authorList>
    </citation>
    <scope>NUCLEOTIDE SEQUENCE</scope>
    <source>
        <strain evidence="3">6D33</strain>
    </source>
</reference>
<protein>
    <submittedName>
        <fullName evidence="3">DUF3108 domain-containing protein</fullName>
    </submittedName>
</protein>
<dbReference type="AlphaFoldDB" id="A0AAE9XX57"/>
<name>A0AAE9XX57_9PROT</name>
<proteinExistence type="predicted"/>
<keyword evidence="4" id="KW-1185">Reference proteome</keyword>
<sequence>MTASFRPLFIGAAAASLMAALPVRAETHEASYEFRWGGLLIGESDVRLTTDEDSYKIETTFRTRGLLSLFSKGESRASATGDILPDGTLAPDRYVSEGRWGGDDYRRMIRYDDTGRVAGIEQDWPEEWLKDDKREPVPEDQQTGPDPLSLLVAAVSGATLPGGVESDRVWRSFEGRSVIDFRVRCLDGMDEVPESRHSPIAGEAVACGLTSEIVAGKPIETEKERKKREKREAKELAAKDRGHDDERDGTLEGDLRGLRLWLQRDEVAGLWLPIRARMRSGWGTVRMIMVASEVSDSGAESVASR</sequence>
<feature type="compositionally biased region" description="Basic and acidic residues" evidence="1">
    <location>
        <begin position="219"/>
        <end position="249"/>
    </location>
</feature>
<dbReference type="RefSeq" id="WP_289504936.1">
    <property type="nucleotide sequence ID" value="NZ_CP116805.1"/>
</dbReference>
<feature type="chain" id="PRO_5041933428" evidence="2">
    <location>
        <begin position="26"/>
        <end position="305"/>
    </location>
</feature>
<dbReference type="InterPro" id="IPR021457">
    <property type="entry name" value="DUF3108"/>
</dbReference>
<dbReference type="Proteomes" id="UP001217500">
    <property type="component" value="Chromosome"/>
</dbReference>